<dbReference type="Pfam" id="PF00581">
    <property type="entry name" value="Rhodanese"/>
    <property type="match status" value="1"/>
</dbReference>
<dbReference type="PANTHER" id="PTHR43847:SF1">
    <property type="entry name" value="BLL3993 PROTEIN"/>
    <property type="match status" value="1"/>
</dbReference>
<dbReference type="EMBL" id="CP003360">
    <property type="protein sequence ID" value="AFM26553.1"/>
    <property type="molecule type" value="Genomic_DNA"/>
</dbReference>
<dbReference type="PROSITE" id="PS50206">
    <property type="entry name" value="RHODANESE_3"/>
    <property type="match status" value="1"/>
</dbReference>
<dbReference type="SMART" id="SM00450">
    <property type="entry name" value="RHOD"/>
    <property type="match status" value="1"/>
</dbReference>
<protein>
    <recommendedName>
        <fullName evidence="6">Rhodanese domain-containing protein</fullName>
    </recommendedName>
</protein>
<feature type="transmembrane region" description="Helical" evidence="5">
    <location>
        <begin position="267"/>
        <end position="288"/>
    </location>
</feature>
<feature type="transmembrane region" description="Helical" evidence="5">
    <location>
        <begin position="20"/>
        <end position="46"/>
    </location>
</feature>
<accession>I4CAG2</accession>
<dbReference type="AlphaFoldDB" id="I4CAG2"/>
<name>I4CAG2_DESTA</name>
<dbReference type="Gene3D" id="1.20.120.1630">
    <property type="match status" value="1"/>
</dbReference>
<dbReference type="CDD" id="cd00158">
    <property type="entry name" value="RHOD"/>
    <property type="match status" value="1"/>
</dbReference>
<proteinExistence type="predicted"/>
<keyword evidence="4 5" id="KW-0472">Membrane</keyword>
<dbReference type="GO" id="GO:0012505">
    <property type="term" value="C:endomembrane system"/>
    <property type="evidence" value="ECO:0007669"/>
    <property type="project" value="UniProtKB-SubCell"/>
</dbReference>
<feature type="transmembrane region" description="Helical" evidence="5">
    <location>
        <begin position="294"/>
        <end position="317"/>
    </location>
</feature>
<dbReference type="RefSeq" id="WP_014811679.1">
    <property type="nucleotide sequence ID" value="NC_018025.1"/>
</dbReference>
<dbReference type="KEGG" id="dti:Desti_3911"/>
<feature type="transmembrane region" description="Helical" evidence="5">
    <location>
        <begin position="351"/>
        <end position="384"/>
    </location>
</feature>
<feature type="transmembrane region" description="Helical" evidence="5">
    <location>
        <begin position="223"/>
        <end position="241"/>
    </location>
</feature>
<sequence length="415" mass="45771">MVLTIGLTTGFSEDPGMGQLILSLLFLIPAGFLFFFSVIGLASYFIFIPSLSRNAHIFAQVHGGQLLHPLTTALLVGLLGLCIHTGSLPGLCVWIVLLVVYVVQTGFMMARLRAELANNGLTGNSNTFLLLLGLVLGGELLTMAAGSKPLPPWRLNTLPSDTWVVDIRTKPEFKWNRIQCAENYPWGAGLMEAAASRPKDRPVLVTCLSGHRSPPFTIMLRRMGFTTVYNLNWGILYLALIERGRKAEGPFSLTRSKREANMRGKDFRGISIGYITFAVLTLIVAPLYSTPSSSHAIVALQIAGGIIGLLGLGIGILSYQALGRNFRVFAAPRRSGKLITTGIYKRVRHPMYTAVVTALGGYVLAFGSIYAAPFWFGCALLYLIKGFKEEQLLQAHYPEYEEYRKRTWMFIPYVL</sequence>
<evidence type="ECO:0000259" key="6">
    <source>
        <dbReference type="PROSITE" id="PS50206"/>
    </source>
</evidence>
<dbReference type="SUPFAM" id="SSF52821">
    <property type="entry name" value="Rhodanese/Cell cycle control phosphatase"/>
    <property type="match status" value="1"/>
</dbReference>
<dbReference type="Pfam" id="PF04191">
    <property type="entry name" value="PEMT"/>
    <property type="match status" value="1"/>
</dbReference>
<dbReference type="OrthoDB" id="9789348at2"/>
<keyword evidence="3 5" id="KW-1133">Transmembrane helix</keyword>
<dbReference type="eggNOG" id="COG0607">
    <property type="taxonomic scope" value="Bacteria"/>
</dbReference>
<dbReference type="PANTHER" id="PTHR43847">
    <property type="entry name" value="BLL3993 PROTEIN"/>
    <property type="match status" value="1"/>
</dbReference>
<gene>
    <name evidence="7" type="ordered locus">Desti_3911</name>
</gene>
<organism evidence="7 8">
    <name type="scientific">Desulfomonile tiedjei (strain ATCC 49306 / DSM 6799 / DCB-1)</name>
    <dbReference type="NCBI Taxonomy" id="706587"/>
    <lineage>
        <taxon>Bacteria</taxon>
        <taxon>Pseudomonadati</taxon>
        <taxon>Thermodesulfobacteriota</taxon>
        <taxon>Desulfomonilia</taxon>
        <taxon>Desulfomonilales</taxon>
        <taxon>Desulfomonilaceae</taxon>
        <taxon>Desulfomonile</taxon>
    </lineage>
</organism>
<dbReference type="InterPro" id="IPR036873">
    <property type="entry name" value="Rhodanese-like_dom_sf"/>
</dbReference>
<evidence type="ECO:0000256" key="4">
    <source>
        <dbReference type="ARBA" id="ARBA00023136"/>
    </source>
</evidence>
<evidence type="ECO:0000313" key="8">
    <source>
        <dbReference type="Proteomes" id="UP000006055"/>
    </source>
</evidence>
<dbReference type="InterPro" id="IPR007318">
    <property type="entry name" value="Phopholipid_MeTrfase"/>
</dbReference>
<dbReference type="eggNOG" id="COG2020">
    <property type="taxonomic scope" value="Bacteria"/>
</dbReference>
<evidence type="ECO:0000256" key="2">
    <source>
        <dbReference type="ARBA" id="ARBA00022692"/>
    </source>
</evidence>
<feature type="domain" description="Rhodanese" evidence="6">
    <location>
        <begin position="158"/>
        <end position="242"/>
    </location>
</feature>
<keyword evidence="8" id="KW-1185">Reference proteome</keyword>
<keyword evidence="2 5" id="KW-0812">Transmembrane</keyword>
<dbReference type="HOGENOM" id="CLU_661792_0_0_7"/>
<evidence type="ECO:0000313" key="7">
    <source>
        <dbReference type="EMBL" id="AFM26553.1"/>
    </source>
</evidence>
<dbReference type="InterPro" id="IPR052527">
    <property type="entry name" value="Metal_cation-efflux_comp"/>
</dbReference>
<feature type="transmembrane region" description="Helical" evidence="5">
    <location>
        <begin position="126"/>
        <end position="146"/>
    </location>
</feature>
<dbReference type="STRING" id="706587.Desti_3911"/>
<reference evidence="8" key="1">
    <citation type="submission" date="2012-06" db="EMBL/GenBank/DDBJ databases">
        <title>Complete sequence of chromosome of Desulfomonile tiedjei DSM 6799.</title>
        <authorList>
            <person name="Lucas S."/>
            <person name="Copeland A."/>
            <person name="Lapidus A."/>
            <person name="Glavina del Rio T."/>
            <person name="Dalin E."/>
            <person name="Tice H."/>
            <person name="Bruce D."/>
            <person name="Goodwin L."/>
            <person name="Pitluck S."/>
            <person name="Peters L."/>
            <person name="Ovchinnikova G."/>
            <person name="Zeytun A."/>
            <person name="Lu M."/>
            <person name="Kyrpides N."/>
            <person name="Mavromatis K."/>
            <person name="Ivanova N."/>
            <person name="Brettin T."/>
            <person name="Detter J.C."/>
            <person name="Han C."/>
            <person name="Larimer F."/>
            <person name="Land M."/>
            <person name="Hauser L."/>
            <person name="Markowitz V."/>
            <person name="Cheng J.-F."/>
            <person name="Hugenholtz P."/>
            <person name="Woyke T."/>
            <person name="Wu D."/>
            <person name="Spring S."/>
            <person name="Schroeder M."/>
            <person name="Brambilla E."/>
            <person name="Klenk H.-P."/>
            <person name="Eisen J.A."/>
        </authorList>
    </citation>
    <scope>NUCLEOTIDE SEQUENCE [LARGE SCALE GENOMIC DNA]</scope>
    <source>
        <strain evidence="8">ATCC 49306 / DSM 6799 / DCB-1</strain>
    </source>
</reference>
<dbReference type="Proteomes" id="UP000006055">
    <property type="component" value="Chromosome"/>
</dbReference>
<evidence type="ECO:0000256" key="5">
    <source>
        <dbReference type="SAM" id="Phobius"/>
    </source>
</evidence>
<evidence type="ECO:0000256" key="3">
    <source>
        <dbReference type="ARBA" id="ARBA00022989"/>
    </source>
</evidence>
<comment type="subcellular location">
    <subcellularLocation>
        <location evidence="1">Endomembrane system</location>
        <topology evidence="1">Multi-pass membrane protein</topology>
    </subcellularLocation>
</comment>
<dbReference type="InterPro" id="IPR001763">
    <property type="entry name" value="Rhodanese-like_dom"/>
</dbReference>
<dbReference type="Gene3D" id="3.40.250.10">
    <property type="entry name" value="Rhodanese-like domain"/>
    <property type="match status" value="1"/>
</dbReference>
<evidence type="ECO:0000256" key="1">
    <source>
        <dbReference type="ARBA" id="ARBA00004127"/>
    </source>
</evidence>